<dbReference type="Proteomes" id="UP001521184">
    <property type="component" value="Unassembled WGS sequence"/>
</dbReference>
<evidence type="ECO:0000313" key="3">
    <source>
        <dbReference type="EMBL" id="KAL1648380.1"/>
    </source>
</evidence>
<feature type="compositionally biased region" description="Low complexity" evidence="1">
    <location>
        <begin position="1977"/>
        <end position="2007"/>
    </location>
</feature>
<feature type="region of interest" description="Disordered" evidence="1">
    <location>
        <begin position="501"/>
        <end position="521"/>
    </location>
</feature>
<feature type="region of interest" description="Disordered" evidence="1">
    <location>
        <begin position="720"/>
        <end position="835"/>
    </location>
</feature>
<feature type="compositionally biased region" description="Low complexity" evidence="1">
    <location>
        <begin position="1753"/>
        <end position="1769"/>
    </location>
</feature>
<gene>
    <name evidence="3" type="ORF">SLS58_002133</name>
</gene>
<feature type="compositionally biased region" description="Low complexity" evidence="1">
    <location>
        <begin position="2087"/>
        <end position="2111"/>
    </location>
</feature>
<proteinExistence type="predicted"/>
<feature type="region of interest" description="Disordered" evidence="1">
    <location>
        <begin position="380"/>
        <end position="419"/>
    </location>
</feature>
<feature type="compositionally biased region" description="Low complexity" evidence="1">
    <location>
        <begin position="502"/>
        <end position="521"/>
    </location>
</feature>
<feature type="compositionally biased region" description="Polar residues" evidence="1">
    <location>
        <begin position="135"/>
        <end position="146"/>
    </location>
</feature>
<feature type="region of interest" description="Disordered" evidence="1">
    <location>
        <begin position="1868"/>
        <end position="1902"/>
    </location>
</feature>
<feature type="compositionally biased region" description="Polar residues" evidence="1">
    <location>
        <begin position="153"/>
        <end position="164"/>
    </location>
</feature>
<organism evidence="3 4">
    <name type="scientific">Diplodia intermedia</name>
    <dbReference type="NCBI Taxonomy" id="856260"/>
    <lineage>
        <taxon>Eukaryota</taxon>
        <taxon>Fungi</taxon>
        <taxon>Dikarya</taxon>
        <taxon>Ascomycota</taxon>
        <taxon>Pezizomycotina</taxon>
        <taxon>Dothideomycetes</taxon>
        <taxon>Dothideomycetes incertae sedis</taxon>
        <taxon>Botryosphaeriales</taxon>
        <taxon>Botryosphaeriaceae</taxon>
        <taxon>Diplodia</taxon>
    </lineage>
</organism>
<feature type="region of interest" description="Disordered" evidence="1">
    <location>
        <begin position="123"/>
        <end position="164"/>
    </location>
</feature>
<feature type="compositionally biased region" description="Low complexity" evidence="1">
    <location>
        <begin position="123"/>
        <end position="134"/>
    </location>
</feature>
<name>A0ABR3U0J7_9PEZI</name>
<evidence type="ECO:0000256" key="1">
    <source>
        <dbReference type="SAM" id="MobiDB-lite"/>
    </source>
</evidence>
<feature type="compositionally biased region" description="Low complexity" evidence="1">
    <location>
        <begin position="1552"/>
        <end position="1566"/>
    </location>
</feature>
<feature type="region of interest" description="Disordered" evidence="1">
    <location>
        <begin position="1797"/>
        <end position="1819"/>
    </location>
</feature>
<feature type="compositionally biased region" description="Polar residues" evidence="1">
    <location>
        <begin position="720"/>
        <end position="739"/>
    </location>
</feature>
<comment type="caution">
    <text evidence="3">The sequence shown here is derived from an EMBL/GenBank/DDBJ whole genome shotgun (WGS) entry which is preliminary data.</text>
</comment>
<keyword evidence="4" id="KW-1185">Reference proteome</keyword>
<evidence type="ECO:0000256" key="2">
    <source>
        <dbReference type="SAM" id="SignalP"/>
    </source>
</evidence>
<feature type="compositionally biased region" description="Low complexity" evidence="1">
    <location>
        <begin position="1797"/>
        <end position="1814"/>
    </location>
</feature>
<protein>
    <submittedName>
        <fullName evidence="3">Uncharacterized protein</fullName>
    </submittedName>
</protein>
<feature type="compositionally biased region" description="Low complexity" evidence="1">
    <location>
        <begin position="398"/>
        <end position="416"/>
    </location>
</feature>
<evidence type="ECO:0000313" key="4">
    <source>
        <dbReference type="Proteomes" id="UP001521184"/>
    </source>
</evidence>
<feature type="region of interest" description="Disordered" evidence="1">
    <location>
        <begin position="1283"/>
        <end position="1371"/>
    </location>
</feature>
<feature type="compositionally biased region" description="Low complexity" evidence="1">
    <location>
        <begin position="740"/>
        <end position="783"/>
    </location>
</feature>
<feature type="signal peptide" evidence="2">
    <location>
        <begin position="1"/>
        <end position="19"/>
    </location>
</feature>
<keyword evidence="2" id="KW-0732">Signal</keyword>
<accession>A0ABR3U0J7</accession>
<feature type="compositionally biased region" description="Polar residues" evidence="1">
    <location>
        <begin position="2008"/>
        <end position="2056"/>
    </location>
</feature>
<feature type="region of interest" description="Disordered" evidence="1">
    <location>
        <begin position="1749"/>
        <end position="1769"/>
    </location>
</feature>
<feature type="region of interest" description="Disordered" evidence="1">
    <location>
        <begin position="273"/>
        <end position="295"/>
    </location>
</feature>
<dbReference type="EMBL" id="JAKEKT020000009">
    <property type="protein sequence ID" value="KAL1648380.1"/>
    <property type="molecule type" value="Genomic_DNA"/>
</dbReference>
<feature type="compositionally biased region" description="Low complexity" evidence="1">
    <location>
        <begin position="791"/>
        <end position="823"/>
    </location>
</feature>
<feature type="chain" id="PRO_5046463013" evidence="2">
    <location>
        <begin position="20"/>
        <end position="2169"/>
    </location>
</feature>
<feature type="region of interest" description="Disordered" evidence="1">
    <location>
        <begin position="1976"/>
        <end position="2111"/>
    </location>
</feature>
<feature type="compositionally biased region" description="Polar residues" evidence="1">
    <location>
        <begin position="380"/>
        <end position="397"/>
    </location>
</feature>
<feature type="region of interest" description="Disordered" evidence="1">
    <location>
        <begin position="1552"/>
        <end position="1571"/>
    </location>
</feature>
<feature type="compositionally biased region" description="Low complexity" evidence="1">
    <location>
        <begin position="1292"/>
        <end position="1350"/>
    </location>
</feature>
<feature type="compositionally biased region" description="Polar residues" evidence="1">
    <location>
        <begin position="1351"/>
        <end position="1361"/>
    </location>
</feature>
<feature type="compositionally biased region" description="Polar residues" evidence="1">
    <location>
        <begin position="2064"/>
        <end position="2086"/>
    </location>
</feature>
<sequence>MFLRSLGLVAGLLLPSASAGVFGRGRRPVVHRHDPDCVVEYDVAATIYEQPVAISTHLDQATIITVGPGATLVVGPDRIPTDIDTVVTVISTHYETSTHTYTINRSGSGVTRTTVRTITYGRPTQTTTTLPSSTFASIPTDTSSTRPYPPPITTSAGESTSLPTNGPPPAAILTRPYLGSVTTTLTITSGTNTVTVALVPATVAAFDGPTATDIYTAGWDGSTSTFFTVLPTQFAATTAPAFSSGPGLAPSINTRLAGAPNDDEATLVLATPTTTFPSTGSTTSTSSTSTESSLTGPYGMTSTWAYFAGDYTTTVVLPYGPGGMPVTFVIYPATDAVFTASMASTTYTIGYDGPTPTAITLLRPGDPQVAYVVEETPTGLETTNLPSVTSSETTSFPSVTSAETTSTETSSISSISNGPNPNAVGTAPYVGDSTVATITATNSGTLTTIVIFPVATPSDFPGLGRDVFTVGYDGFTTRTLTILPTATSGLGTLVIETPTAFTGGPSASETGSSSLESTLTASNTTSFSVPASITEPPSSTSADPNAIITQYCIGCSTTQTLIATINGRIRTLLVMPLPTESASLFTNGVGPDTLTVGYDGSTTRTVTLAPTMEGEQGTVVVETPFPNTASTTESSAGGITRGYVGTGVSGSLYVTPAISGSTASQGVFLTPAATEFTGPVDPSMTLTAPWTGGSTATITIVPEGTESFGEVAILTPVFGSTTQTASPPTESISQTAVPGSQTSEPPSQTSEPPSQTSEPPSQTSEPPSQTSEPPSQTSEPPSQITEPPSQTTETSNTETSNTETSNTETSNTETSNTESSTTEVGPPSTSTVRTQGYIGGNALETITPTINGTPTPVYITPVQTDFTGPYATYTPTIGYDGPIVNTLTLLPVADETSGTIVVESPTAFPSDTTSSSAPSITGVPSPTDNAVPYVSGTSTTFVSATLNGATFTFTLTPTTTPYDGPTNLSNTYTIGGPTATVYTIVPTGTQTEGTIIIQTATESSPSTDNTLTVSGTSTVETTSSAGIPTTSSSTTVETNLAYLTGTSVLLVSTTISGSQALLTLTPATVSTFNGYINTETPITIPYGGSQRTTLTVFPTDLSDPFATGSLVVETPTFLSTVVTGANTRIVPYYTGTDILTLVYSSGSLVNFDQGSTTTATGSGPVVPTRLASALAGTAASSSNVYTTYYLTPGTETGYTGPVGGQTTFTLSCQGTTTTQYTIPPTDMASPTGTFVTASPCTYTTATVTTTIGYSDSTTSTYTITPNGPASTGDQTVTVIVEEPFTDDDDNSTTEPTMESTTEPTMESTTEATTESTAEATTESTAEATTEATTEPTTSSEFSMTTETATTQTVSTDISSITAAPESSPMVRPYLGDSTTDTVTASSGLGADPTVFPLTPYNGPEFTGNVDPSVTYTAPYAGTATRTLVLLPVESATDATMLVETPTFTPSDTASPSITASPTTLGGIPRRLYVGDSTTGTVTAYPNGATDYPTTIELDPYTGGGSFTGPFDPSTTLIAPYDGTDVKTLSLLPDATGTYGTYLVEVPRSALASSTSAPTATDSTALSGRQYQGDTTTGTVTATPFINGNAVGGGTTISLDPATSSFSGPIDPVTTFSAFYPGSIVVFLTLQPTSGGTVGTLLVEVPSTSAAPSTTSSASAPSGRLYDGDTTTASLTATPVTTLANGEVATLDPTVISIDPATAAFYGSVDPSITLTATYPGSDTVTLLLHPTGTDTLGTVFVEVPATEFQSSYTQPPTTTEGPSTTTNSATITTAPSGGIRIARPYQGGTTPEVVTVTPTTTGTDGVVTTGEPTTFSLDPATTSFTGGFVSTTLTGTYPGTTTETVTILPGGDDTLATPLVNVPASAAAIPTVSSSEPASTSASVSSSPRLYQGGSAPSTLAITPVVTGPDGVTTGDPTEVSLDLATSSFTGPIDTATTYTATYAGSVTQIVTLQPLPGSSLGNLLVEVPETANASFSLGSTTTTGTGSSTSTLPSTTDVSSVPTETSLPSSSASVPVNTLAPSNSSITSVLPTPESVSSASVSGTDTLVPSNSSAASVLPSDTLAPSNSSVTAVLPTTESSPSASVSATDTLSSPSNSSSMSFPTTTVTSGDVTTTATTVVTATDAAGNATGSPFTAVVLWNQCSSLLARDQLNHTDGYCPSQYYRIDD</sequence>
<feature type="compositionally biased region" description="Low complexity" evidence="1">
    <location>
        <begin position="1870"/>
        <end position="1887"/>
    </location>
</feature>
<reference evidence="3 4" key="1">
    <citation type="journal article" date="2023" name="Plant Dis.">
        <title>First Report of Diplodia intermedia Causing Canker and Dieback Diseases on Apple Trees in Canada.</title>
        <authorList>
            <person name="Ellouze W."/>
            <person name="Ilyukhin E."/>
            <person name="Sulman M."/>
            <person name="Ali S."/>
        </authorList>
    </citation>
    <scope>NUCLEOTIDE SEQUENCE [LARGE SCALE GENOMIC DNA]</scope>
    <source>
        <strain evidence="3 4">M45-28</strain>
    </source>
</reference>